<organism evidence="8 9">
    <name type="scientific">Clostridium botulinum</name>
    <dbReference type="NCBI Taxonomy" id="1491"/>
    <lineage>
        <taxon>Bacteria</taxon>
        <taxon>Bacillati</taxon>
        <taxon>Bacillota</taxon>
        <taxon>Clostridia</taxon>
        <taxon>Eubacteriales</taxon>
        <taxon>Clostridiaceae</taxon>
        <taxon>Clostridium</taxon>
    </lineage>
</organism>
<dbReference type="PROSITE" id="PS50850">
    <property type="entry name" value="MFS"/>
    <property type="match status" value="1"/>
</dbReference>
<dbReference type="Pfam" id="PF07690">
    <property type="entry name" value="MFS_1"/>
    <property type="match status" value="1"/>
</dbReference>
<proteinExistence type="predicted"/>
<comment type="caution">
    <text evidence="8">The sequence shown here is derived from an EMBL/GenBank/DDBJ whole genome shotgun (WGS) entry which is preliminary data.</text>
</comment>
<dbReference type="AlphaFoldDB" id="A0A6B4GTC6"/>
<protein>
    <submittedName>
        <fullName evidence="8">Multidrug efflux MFS transporter</fullName>
    </submittedName>
</protein>
<keyword evidence="3" id="KW-1003">Cell membrane</keyword>
<dbReference type="CDD" id="cd17503">
    <property type="entry name" value="MFS_LmrB_MDR_like"/>
    <property type="match status" value="1"/>
</dbReference>
<comment type="subcellular location">
    <subcellularLocation>
        <location evidence="1">Cell membrane</location>
        <topology evidence="1">Multi-pass membrane protein</topology>
    </subcellularLocation>
</comment>
<dbReference type="GO" id="GO:0005886">
    <property type="term" value="C:plasma membrane"/>
    <property type="evidence" value="ECO:0007669"/>
    <property type="project" value="UniProtKB-SubCell"/>
</dbReference>
<evidence type="ECO:0000259" key="7">
    <source>
        <dbReference type="PROSITE" id="PS50850"/>
    </source>
</evidence>
<evidence type="ECO:0000256" key="1">
    <source>
        <dbReference type="ARBA" id="ARBA00004651"/>
    </source>
</evidence>
<dbReference type="InterPro" id="IPR036259">
    <property type="entry name" value="MFS_trans_sf"/>
</dbReference>
<dbReference type="NCBIfam" id="TIGR00711">
    <property type="entry name" value="efflux_EmrB"/>
    <property type="match status" value="1"/>
</dbReference>
<evidence type="ECO:0000256" key="4">
    <source>
        <dbReference type="ARBA" id="ARBA00022692"/>
    </source>
</evidence>
<evidence type="ECO:0000256" key="5">
    <source>
        <dbReference type="ARBA" id="ARBA00022989"/>
    </source>
</evidence>
<dbReference type="Proteomes" id="UP000472521">
    <property type="component" value="Unassembled WGS sequence"/>
</dbReference>
<name>A0A6B4GTC6_CLOBO</name>
<dbReference type="GO" id="GO:0022857">
    <property type="term" value="F:transmembrane transporter activity"/>
    <property type="evidence" value="ECO:0007669"/>
    <property type="project" value="InterPro"/>
</dbReference>
<evidence type="ECO:0000256" key="6">
    <source>
        <dbReference type="ARBA" id="ARBA00023136"/>
    </source>
</evidence>
<feature type="domain" description="Major facilitator superfamily (MFS) profile" evidence="7">
    <location>
        <begin position="1"/>
        <end position="461"/>
    </location>
</feature>
<evidence type="ECO:0000313" key="9">
    <source>
        <dbReference type="Proteomes" id="UP000472521"/>
    </source>
</evidence>
<dbReference type="InterPro" id="IPR011701">
    <property type="entry name" value="MFS"/>
</dbReference>
<keyword evidence="5" id="KW-1133">Transmembrane helix</keyword>
<evidence type="ECO:0000256" key="3">
    <source>
        <dbReference type="ARBA" id="ARBA00022475"/>
    </source>
</evidence>
<keyword evidence="4" id="KW-0812">Transmembrane</keyword>
<accession>A0A6B4GTC6</accession>
<evidence type="ECO:0000313" key="8">
    <source>
        <dbReference type="EMBL" id="NFF03437.1"/>
    </source>
</evidence>
<dbReference type="Gene3D" id="1.20.1720.10">
    <property type="entry name" value="Multidrug resistance protein D"/>
    <property type="match status" value="1"/>
</dbReference>
<dbReference type="EMBL" id="SWND01000013">
    <property type="protein sequence ID" value="NFF03437.1"/>
    <property type="molecule type" value="Genomic_DNA"/>
</dbReference>
<dbReference type="PANTHER" id="PTHR42718:SF24">
    <property type="entry name" value="MAJOR FACILITATOR SUPERFAMILY (MFS) PROFILE DOMAIN-CONTAINING PROTEIN"/>
    <property type="match status" value="1"/>
</dbReference>
<reference evidence="8 9" key="1">
    <citation type="submission" date="2019-04" db="EMBL/GenBank/DDBJ databases">
        <title>Genome sequencing of Clostridium botulinum Groups I-IV and Clostridium butyricum.</title>
        <authorList>
            <person name="Brunt J."/>
            <person name="Van Vliet A.H.M."/>
            <person name="Stringer S.C."/>
            <person name="Carter A.T."/>
            <person name="Peck M.W."/>
        </authorList>
    </citation>
    <scope>NUCLEOTIDE SEQUENCE [LARGE SCALE GENOMIC DNA]</scope>
    <source>
        <strain evidence="8 9">IFR 18/054</strain>
    </source>
</reference>
<keyword evidence="6" id="KW-0472">Membrane</keyword>
<dbReference type="PANTHER" id="PTHR42718">
    <property type="entry name" value="MAJOR FACILITATOR SUPERFAMILY MULTIDRUG TRANSPORTER MFSC"/>
    <property type="match status" value="1"/>
</dbReference>
<gene>
    <name evidence="8" type="ORF">FCV25_17130</name>
</gene>
<keyword evidence="2" id="KW-0813">Transport</keyword>
<dbReference type="InterPro" id="IPR020846">
    <property type="entry name" value="MFS_dom"/>
</dbReference>
<sequence length="476" mass="51714">MAIITGSFIAILNQTILTTALPNLMNYFKIEASTVQWVTTAYMLTNGIMIPLTALLLEKVPTKKLFMFSMLAFGLGTLACALSSTFELLLVGRVIQAIGAGIMMPLINTVFLFVFPKEKRGFAMGLYGLVISFAPAIGPTLAGLVIDRWDWNYLFYLLIPIIVFDVIFSYFFMKDIIPSKNPKIDVLSIMLSTLGFGPLLYGFSSAGSKGWGNPVVIITVAIGLLMSVLFVWRQLSMKNPMLELHVFKSGTFTLTTIVSSILNIAQVGASVMLPIFLQNILGKSAFESGLIFLPGALLMAVVMMISGRIFDKIGAKKLVIPGITLLIIASIPFANMSIGMTATSIAIFYSIRYIGIGLVSMPLQTEGMNDLDNKLMPHATATVNMTKQISGSLGTAVLITMMSSLTISNAPNQVLAKTNLALYKSQMLDATIKGMNTTFIYVIAVAVVALLFSSFLKSKKHEKPELEVNIENNTAI</sequence>
<dbReference type="InterPro" id="IPR004638">
    <property type="entry name" value="EmrB-like"/>
</dbReference>
<dbReference type="PRINTS" id="PR01036">
    <property type="entry name" value="TCRTETB"/>
</dbReference>
<dbReference type="SUPFAM" id="SSF103473">
    <property type="entry name" value="MFS general substrate transporter"/>
    <property type="match status" value="1"/>
</dbReference>
<evidence type="ECO:0000256" key="2">
    <source>
        <dbReference type="ARBA" id="ARBA00022448"/>
    </source>
</evidence>
<dbReference type="Gene3D" id="1.20.1250.20">
    <property type="entry name" value="MFS general substrate transporter like domains"/>
    <property type="match status" value="1"/>
</dbReference>